<accession>C4V0H7</accession>
<name>C4V0H7_9FIRM</name>
<evidence type="ECO:0000313" key="2">
    <source>
        <dbReference type="EMBL" id="EEQ49649.1"/>
    </source>
</evidence>
<evidence type="ECO:0000256" key="1">
    <source>
        <dbReference type="SAM" id="MobiDB-lite"/>
    </source>
</evidence>
<sequence length="233" mass="26275">MLIYALIVLVLLLLILLFRYLPHRIFFVFVVLLAAAGGIIVQMQSADHAPPPLTQEQRTAIARDQDYFMPWWGTYQKQIAELDRNWTRYHQIIADAKEGNTRLSVTYERLSALEKEMQNLRGRIEQNAPPIELSDGVYDHLAVILSRTDDYAAAQQKAITLTRAAADPTGMKEKNPAAQGRLLELVMLRESPVALFVEDDISAVRDYFAPISSAHHADDTDDNAEAGEKNIDK</sequence>
<dbReference type="Proteomes" id="UP000005309">
    <property type="component" value="Unassembled WGS sequence"/>
</dbReference>
<evidence type="ECO:0000313" key="3">
    <source>
        <dbReference type="Proteomes" id="UP000005309"/>
    </source>
</evidence>
<proteinExistence type="predicted"/>
<dbReference type="STRING" id="638302.HMPREF0908_0021"/>
<dbReference type="AlphaFoldDB" id="C4V0H7"/>
<organism evidence="2 3">
    <name type="scientific">Selenomonas flueggei ATCC 43531</name>
    <dbReference type="NCBI Taxonomy" id="638302"/>
    <lineage>
        <taxon>Bacteria</taxon>
        <taxon>Bacillati</taxon>
        <taxon>Bacillota</taxon>
        <taxon>Negativicutes</taxon>
        <taxon>Selenomonadales</taxon>
        <taxon>Selenomonadaceae</taxon>
        <taxon>Selenomonas</taxon>
    </lineage>
</organism>
<gene>
    <name evidence="2" type="ORF">HMPREF0908_0021</name>
</gene>
<dbReference type="EMBL" id="ACLA01000001">
    <property type="protein sequence ID" value="EEQ49649.1"/>
    <property type="molecule type" value="Genomic_DNA"/>
</dbReference>
<keyword evidence="3" id="KW-1185">Reference proteome</keyword>
<dbReference type="HOGENOM" id="CLU_1193762_0_0_9"/>
<dbReference type="OrthoDB" id="1664508at2"/>
<reference evidence="2 3" key="1">
    <citation type="submission" date="2009-04" db="EMBL/GenBank/DDBJ databases">
        <authorList>
            <person name="Qin X."/>
            <person name="Bachman B."/>
            <person name="Battles P."/>
            <person name="Bell A."/>
            <person name="Bess C."/>
            <person name="Bickham C."/>
            <person name="Chaboub L."/>
            <person name="Chen D."/>
            <person name="Coyle M."/>
            <person name="Deiros D.R."/>
            <person name="Dinh H."/>
            <person name="Forbes L."/>
            <person name="Fowler G."/>
            <person name="Francisco L."/>
            <person name="Fu Q."/>
            <person name="Gubbala S."/>
            <person name="Hale W."/>
            <person name="Han Y."/>
            <person name="Hemphill L."/>
            <person name="Highlander S.K."/>
            <person name="Hirani K."/>
            <person name="Hogues M."/>
            <person name="Jackson L."/>
            <person name="Jakkamsetti A."/>
            <person name="Javaid M."/>
            <person name="Jiang H."/>
            <person name="Korchina V."/>
            <person name="Kovar C."/>
            <person name="Lara F."/>
            <person name="Lee S."/>
            <person name="Mata R."/>
            <person name="Mathew T."/>
            <person name="Moen C."/>
            <person name="Morales K."/>
            <person name="Munidasa M."/>
            <person name="Nazareth L."/>
            <person name="Ngo R."/>
            <person name="Nguyen L."/>
            <person name="Okwuonu G."/>
            <person name="Ongeri F."/>
            <person name="Patil S."/>
            <person name="Petrosino J."/>
            <person name="Pham C."/>
            <person name="Pham P."/>
            <person name="Pu L.-L."/>
            <person name="Puazo M."/>
            <person name="Raj R."/>
            <person name="Reid J."/>
            <person name="Rouhana J."/>
            <person name="Saada N."/>
            <person name="Shang Y."/>
            <person name="Simmons D."/>
            <person name="Thornton R."/>
            <person name="Warren J."/>
            <person name="Weissenberger G."/>
            <person name="Zhang J."/>
            <person name="Zhang L."/>
            <person name="Zhou C."/>
            <person name="Zhu D."/>
            <person name="Muzny D."/>
            <person name="Worley K."/>
            <person name="Gibbs R."/>
        </authorList>
    </citation>
    <scope>NUCLEOTIDE SEQUENCE [LARGE SCALE GENOMIC DNA]</scope>
    <source>
        <strain evidence="2 3">ATCC 43531</strain>
    </source>
</reference>
<feature type="region of interest" description="Disordered" evidence="1">
    <location>
        <begin position="214"/>
        <end position="233"/>
    </location>
</feature>
<dbReference type="eggNOG" id="ENOG5032VHI">
    <property type="taxonomic scope" value="Bacteria"/>
</dbReference>
<protein>
    <submittedName>
        <fullName evidence="2">Uncharacterized protein</fullName>
    </submittedName>
</protein>
<comment type="caution">
    <text evidence="2">The sequence shown here is derived from an EMBL/GenBank/DDBJ whole genome shotgun (WGS) entry which is preliminary data.</text>
</comment>
<dbReference type="RefSeq" id="WP_006691262.1">
    <property type="nucleotide sequence ID" value="NZ_GG694010.1"/>
</dbReference>